<feature type="signal peptide" evidence="1">
    <location>
        <begin position="1"/>
        <end position="20"/>
    </location>
</feature>
<dbReference type="RefSeq" id="WP_316070700.1">
    <property type="nucleotide sequence ID" value="NZ_JAVNWW010000004.1"/>
</dbReference>
<evidence type="ECO:0000256" key="1">
    <source>
        <dbReference type="SAM" id="SignalP"/>
    </source>
</evidence>
<name>A0ABU3TTE6_9BACT</name>
<dbReference type="InterPro" id="IPR017850">
    <property type="entry name" value="Alkaline_phosphatase_core_sf"/>
</dbReference>
<feature type="chain" id="PRO_5046983552" evidence="1">
    <location>
        <begin position="21"/>
        <end position="354"/>
    </location>
</feature>
<evidence type="ECO:0000259" key="2">
    <source>
        <dbReference type="Pfam" id="PF01676"/>
    </source>
</evidence>
<organism evidence="3 4">
    <name type="scientific">Aquirufa regiilacus</name>
    <dbReference type="NCBI Taxonomy" id="3024868"/>
    <lineage>
        <taxon>Bacteria</taxon>
        <taxon>Pseudomonadati</taxon>
        <taxon>Bacteroidota</taxon>
        <taxon>Cytophagia</taxon>
        <taxon>Cytophagales</taxon>
        <taxon>Flectobacillaceae</taxon>
        <taxon>Aquirufa</taxon>
    </lineage>
</organism>
<comment type="caution">
    <text evidence="3">The sequence shown here is derived from an EMBL/GenBank/DDBJ whole genome shotgun (WGS) entry which is preliminary data.</text>
</comment>
<evidence type="ECO:0000313" key="3">
    <source>
        <dbReference type="EMBL" id="MDU0809128.1"/>
    </source>
</evidence>
<protein>
    <submittedName>
        <fullName evidence="3">Phosphoglyceromutase</fullName>
    </submittedName>
</protein>
<sequence>MRQVLFFSLLMTLFISPAYSQKLADHRVIVIMTDGFRWQEVFGGMDSSIVKVKRFHHGDSARLVKQYWAPVAETRREKLLPFFWNTIAKQGQIHGNRSKGSLVNVANPYWFSYPGYSELLTGQVDTSVNSNDYKANPNTNFFEYLNSLNAYKGSVAAFGAWDAFDRILNEKRAGFPVINAFDDYNSYVKSKDSDLLSRMTKDSFRAFGDAEVLDGFMHYQAMDYLKNKKPKAMFISYGETDEFAHEGHYGHYLNAAHQFDAWLADIWRFVESDPLYKGKTTLLITTDHGRGDKNKYEWTSHGEKVKDCHEIWYAMLGAKVPRLGEVQSPEQVYQKDLIHFVAKIMEIPFSSRPN</sequence>
<accession>A0ABU3TTE6</accession>
<dbReference type="SUPFAM" id="SSF53649">
    <property type="entry name" value="Alkaline phosphatase-like"/>
    <property type="match status" value="1"/>
</dbReference>
<feature type="domain" description="Metalloenzyme" evidence="2">
    <location>
        <begin position="220"/>
        <end position="301"/>
    </location>
</feature>
<keyword evidence="4" id="KW-1185">Reference proteome</keyword>
<dbReference type="Proteomes" id="UP001249959">
    <property type="component" value="Unassembled WGS sequence"/>
</dbReference>
<evidence type="ECO:0000313" key="4">
    <source>
        <dbReference type="Proteomes" id="UP001249959"/>
    </source>
</evidence>
<dbReference type="InterPro" id="IPR006124">
    <property type="entry name" value="Metalloenzyme"/>
</dbReference>
<dbReference type="Gene3D" id="3.40.720.10">
    <property type="entry name" value="Alkaline Phosphatase, subunit A"/>
    <property type="match status" value="1"/>
</dbReference>
<reference evidence="3 4" key="1">
    <citation type="submission" date="2023-09" db="EMBL/GenBank/DDBJ databases">
        <title>Aquirufa genomes.</title>
        <authorList>
            <person name="Pitt A."/>
        </authorList>
    </citation>
    <scope>NUCLEOTIDE SEQUENCE [LARGE SCALE GENOMIC DNA]</scope>
    <source>
        <strain evidence="3 4">LEOWEIH-7C</strain>
    </source>
</reference>
<keyword evidence="1" id="KW-0732">Signal</keyword>
<proteinExistence type="predicted"/>
<gene>
    <name evidence="3" type="ORF">PQG45_08800</name>
</gene>
<dbReference type="EMBL" id="JAVNWW010000004">
    <property type="protein sequence ID" value="MDU0809128.1"/>
    <property type="molecule type" value="Genomic_DNA"/>
</dbReference>
<dbReference type="Pfam" id="PF01676">
    <property type="entry name" value="Metalloenzyme"/>
    <property type="match status" value="1"/>
</dbReference>